<protein>
    <submittedName>
        <fullName evidence="4">VWA domain-containing protein</fullName>
    </submittedName>
</protein>
<gene>
    <name evidence="4" type="ORF">LKD37_11945</name>
</gene>
<feature type="domain" description="VWFA" evidence="3">
    <location>
        <begin position="252"/>
        <end position="492"/>
    </location>
</feature>
<evidence type="ECO:0000256" key="2">
    <source>
        <dbReference type="SAM" id="SignalP"/>
    </source>
</evidence>
<accession>A0AAE3AGJ7</accession>
<dbReference type="RefSeq" id="WP_302929429.1">
    <property type="nucleotide sequence ID" value="NZ_JAJEPW010000039.1"/>
</dbReference>
<evidence type="ECO:0000313" key="4">
    <source>
        <dbReference type="EMBL" id="MCC2130212.1"/>
    </source>
</evidence>
<evidence type="ECO:0000313" key="5">
    <source>
        <dbReference type="Proteomes" id="UP001199319"/>
    </source>
</evidence>
<feature type="chain" id="PRO_5042181770" evidence="2">
    <location>
        <begin position="29"/>
        <end position="994"/>
    </location>
</feature>
<organism evidence="4 5">
    <name type="scientific">Brotocaccenecus cirricatena</name>
    <dbReference type="NCBI Taxonomy" id="3064195"/>
    <lineage>
        <taxon>Bacteria</taxon>
        <taxon>Bacillati</taxon>
        <taxon>Bacillota</taxon>
        <taxon>Clostridia</taxon>
        <taxon>Eubacteriales</taxon>
        <taxon>Oscillospiraceae</taxon>
        <taxon>Brotocaccenecus</taxon>
    </lineage>
</organism>
<feature type="region of interest" description="Disordered" evidence="1">
    <location>
        <begin position="736"/>
        <end position="757"/>
    </location>
</feature>
<proteinExistence type="predicted"/>
<dbReference type="AlphaFoldDB" id="A0AAE3AGJ7"/>
<sequence length="994" mass="107042">MKKTKILSLLLCLSLFCALIVPGTRAYADNEPDSGMKISKTATANADGSYTITLEAFATGSKVITEQKTDIPTDIVLVIDQSGSMNDPIGGYTYTAYRTGGYNSRNYHNDEYYPLRHNGGSENLWHKLNNNEYIAVSVEQKMVYTAISGWSNRKYYDNQNSLYCLVSGEYKSVAVRREEHVFSADEYWYTMDGQQILYTTGDSSIPNFGQYAPLYQSVKKYTYSYTLNGVTTVIEESLGDGSSPDTQFYRRDYSSSAGGTRLNALKNAATTFANAVAAKAAGADGDISTPADNVNHRIAVVGFASGQYYNGTNYNYGNTEVFVGSNQYKYGSAAQGQYGNAFQDMNTSTGVGNVSASVGALSAEGGTLTNLGLEMGNGIFGANPIAEGEKRNRVVIVFSDGVPGWKGYDSNTANSAITQAGTAKNTYGATVYSIGIFPGADATSAGNQNGNETEKANWFMQRVSSNTQYPQSPSYYLSAADAGTLNSIFQQISDQIETGGTTSTLTSDAVVKDIISPQFTLPAGTTAANITVETYACTGKNANDDYTWSNNNSTMGATASISGDQVNVTGFNFSENYVGTVTEGDSVTYRGHKLVISFKVQPKAGFLGGNEVYTNTSAGIYENGSAENPLLTFDRPTVNVPIKDVTVTAKDKNVYLKGEVTADQLKDGSEISVGDVKLDLSKAADTDKPYGLDPWQAEYVDITVAVKDKDGNVISDKLDNLTEDTTYTIKVTVTPKTTGSTGSAGTPATEKSGENTPAANINVFKPELTFKDSTAYYGETVPANNDYSSNYVANSEKWKNGGKYSTDDGVQMIGTKPTLDITYTPDEAKLDNGKYTKQDLPVKATVNIGTDDVTSYTTFLHETCTVDGCKWNNEITSGNPAFLIHIKTCTLRITKQGGADDESYVFDVYKDGVKYSEVTVWGNSTETLVELPIGTYTISENAGWSWRYSANNGGSAALTAQNPTGSITCVNTKNNNQWLNGFSEVVRNIFGTNH</sequence>
<dbReference type="SUPFAM" id="SSF53300">
    <property type="entry name" value="vWA-like"/>
    <property type="match status" value="1"/>
</dbReference>
<feature type="compositionally biased region" description="Low complexity" evidence="1">
    <location>
        <begin position="736"/>
        <end position="749"/>
    </location>
</feature>
<dbReference type="PROSITE" id="PS50234">
    <property type="entry name" value="VWFA"/>
    <property type="match status" value="1"/>
</dbReference>
<feature type="signal peptide" evidence="2">
    <location>
        <begin position="1"/>
        <end position="28"/>
    </location>
</feature>
<reference evidence="4" key="1">
    <citation type="submission" date="2021-10" db="EMBL/GenBank/DDBJ databases">
        <title>Anaerobic single-cell dispensing facilitates the cultivation of human gut bacteria.</title>
        <authorList>
            <person name="Afrizal A."/>
        </authorList>
    </citation>
    <scope>NUCLEOTIDE SEQUENCE</scope>
    <source>
        <strain evidence="4">CLA-AA-H272</strain>
    </source>
</reference>
<name>A0AAE3AGJ7_9FIRM</name>
<dbReference type="Gene3D" id="3.40.50.410">
    <property type="entry name" value="von Willebrand factor, type A domain"/>
    <property type="match status" value="1"/>
</dbReference>
<comment type="caution">
    <text evidence="4">The sequence shown here is derived from an EMBL/GenBank/DDBJ whole genome shotgun (WGS) entry which is preliminary data.</text>
</comment>
<dbReference type="InterPro" id="IPR036465">
    <property type="entry name" value="vWFA_dom_sf"/>
</dbReference>
<dbReference type="Proteomes" id="UP001199319">
    <property type="component" value="Unassembled WGS sequence"/>
</dbReference>
<keyword evidence="2" id="KW-0732">Signal</keyword>
<dbReference type="InterPro" id="IPR002035">
    <property type="entry name" value="VWF_A"/>
</dbReference>
<evidence type="ECO:0000259" key="3">
    <source>
        <dbReference type="PROSITE" id="PS50234"/>
    </source>
</evidence>
<evidence type="ECO:0000256" key="1">
    <source>
        <dbReference type="SAM" id="MobiDB-lite"/>
    </source>
</evidence>
<dbReference type="EMBL" id="JAJEPW010000039">
    <property type="protein sequence ID" value="MCC2130212.1"/>
    <property type="molecule type" value="Genomic_DNA"/>
</dbReference>
<keyword evidence="5" id="KW-1185">Reference proteome</keyword>